<dbReference type="AlphaFoldDB" id="A0A1I7FTQ1"/>
<evidence type="ECO:0000259" key="1">
    <source>
        <dbReference type="Pfam" id="PF00814"/>
    </source>
</evidence>
<dbReference type="Proteomes" id="UP000198817">
    <property type="component" value="Unassembled WGS sequence"/>
</dbReference>
<keyword evidence="3" id="KW-1185">Reference proteome</keyword>
<dbReference type="Pfam" id="PF00814">
    <property type="entry name" value="TsaD"/>
    <property type="match status" value="1"/>
</dbReference>
<reference evidence="2 3" key="1">
    <citation type="submission" date="2016-10" db="EMBL/GenBank/DDBJ databases">
        <authorList>
            <person name="de Groot N.N."/>
        </authorList>
    </citation>
    <scope>NUCLEOTIDE SEQUENCE [LARGE SCALE GENOMIC DNA]</scope>
    <source>
        <strain evidence="2 3">KHGC13</strain>
    </source>
</reference>
<dbReference type="InterPro" id="IPR022496">
    <property type="entry name" value="T6A_TsaB"/>
</dbReference>
<dbReference type="STRING" id="155865.SAMN05216515_12712"/>
<dbReference type="InterPro" id="IPR043129">
    <property type="entry name" value="ATPase_NBD"/>
</dbReference>
<sequence>MYILVIDTTGPVGSCALLDPATGAVRQKTTEEPMAHLRRLAGMMEELVQETGCSKSEISAVAASAGPGSYTGIRIGVTTARMTAQALEVPCLKVPTLAMFRPLAGDTGCAVIFNARRGQVYGAVYGPGGQEVLAPGPYMLEDVTKAAESAGLNPVFYGDGIDAYRDSPKYGGLLAGKTFAPKAERYQTAELAARFAKTLWEQGDTCSVEELLPDYMRKTEAEQKLADGSLARARAAKMAKFRSR</sequence>
<organism evidence="2 3">
    <name type="scientific">Eubacterium pyruvativorans</name>
    <dbReference type="NCBI Taxonomy" id="155865"/>
    <lineage>
        <taxon>Bacteria</taxon>
        <taxon>Bacillati</taxon>
        <taxon>Bacillota</taxon>
        <taxon>Clostridia</taxon>
        <taxon>Eubacteriales</taxon>
        <taxon>Eubacteriaceae</taxon>
        <taxon>Eubacterium</taxon>
    </lineage>
</organism>
<evidence type="ECO:0000313" key="2">
    <source>
        <dbReference type="EMBL" id="SFU39592.1"/>
    </source>
</evidence>
<protein>
    <submittedName>
        <fullName evidence="2">tRNA threonylcarbamoyladenosine biosynthesis protein TsaB</fullName>
    </submittedName>
</protein>
<proteinExistence type="predicted"/>
<dbReference type="OrthoDB" id="9784166at2"/>
<name>A0A1I7FTQ1_9FIRM</name>
<dbReference type="RefSeq" id="WP_090470178.1">
    <property type="nucleotide sequence ID" value="NZ_FOWF01000027.1"/>
</dbReference>
<dbReference type="Gene3D" id="3.30.420.40">
    <property type="match status" value="2"/>
</dbReference>
<dbReference type="SUPFAM" id="SSF53067">
    <property type="entry name" value="Actin-like ATPase domain"/>
    <property type="match status" value="2"/>
</dbReference>
<dbReference type="NCBIfam" id="TIGR03725">
    <property type="entry name" value="T6A_YeaZ"/>
    <property type="match status" value="1"/>
</dbReference>
<feature type="domain" description="Gcp-like" evidence="1">
    <location>
        <begin position="35"/>
        <end position="146"/>
    </location>
</feature>
<gene>
    <name evidence="2" type="ORF">SAMN05216508_103149</name>
</gene>
<dbReference type="EMBL" id="FPBT01000003">
    <property type="protein sequence ID" value="SFU39592.1"/>
    <property type="molecule type" value="Genomic_DNA"/>
</dbReference>
<dbReference type="InterPro" id="IPR000905">
    <property type="entry name" value="Gcp-like_dom"/>
</dbReference>
<evidence type="ECO:0000313" key="3">
    <source>
        <dbReference type="Proteomes" id="UP000198817"/>
    </source>
</evidence>
<accession>A0A1I7FTQ1</accession>
<dbReference type="GO" id="GO:0002949">
    <property type="term" value="P:tRNA threonylcarbamoyladenosine modification"/>
    <property type="evidence" value="ECO:0007669"/>
    <property type="project" value="InterPro"/>
</dbReference>